<dbReference type="RefSeq" id="WP_092935568.1">
    <property type="nucleotide sequence ID" value="NZ_FMZP01000034.1"/>
</dbReference>
<dbReference type="Proteomes" id="UP000324021">
    <property type="component" value="Unassembled WGS sequence"/>
</dbReference>
<accession>A0A1I0JEU9</accession>
<evidence type="ECO:0000313" key="4">
    <source>
        <dbReference type="Proteomes" id="UP000199320"/>
    </source>
</evidence>
<reference evidence="3" key="1">
    <citation type="submission" date="2016-10" db="EMBL/GenBank/DDBJ databases">
        <authorList>
            <person name="de Groot N.N."/>
        </authorList>
    </citation>
    <scope>NUCLEOTIDE SEQUENCE [LARGE SCALE GENOMIC DNA]</scope>
    <source>
        <strain evidence="3">CDM_6</strain>
    </source>
</reference>
<dbReference type="EMBL" id="SHMP01000007">
    <property type="protein sequence ID" value="RZV06540.1"/>
    <property type="molecule type" value="Genomic_DNA"/>
</dbReference>
<keyword evidence="4" id="KW-1185">Reference proteome</keyword>
<dbReference type="EMBL" id="FMZP01000034">
    <property type="protein sequence ID" value="SDD60630.1"/>
    <property type="molecule type" value="Genomic_DNA"/>
</dbReference>
<evidence type="ECO:0000313" key="2">
    <source>
        <dbReference type="EMBL" id="SDD60630.1"/>
    </source>
</evidence>
<dbReference type="InterPro" id="IPR058325">
    <property type="entry name" value="DUF8012"/>
</dbReference>
<gene>
    <name evidence="1" type="ORF">BDK88_3554</name>
    <name evidence="3" type="ORF">SAMN04488694_1389</name>
    <name evidence="2" type="ORF">SAMN05192552_10348</name>
</gene>
<reference evidence="4 6" key="2">
    <citation type="submission" date="2016-10" db="EMBL/GenBank/DDBJ databases">
        <authorList>
            <person name="Varghese N."/>
            <person name="Submissions S."/>
        </authorList>
    </citation>
    <scope>NUCLEOTIDE SEQUENCE [LARGE SCALE GENOMIC DNA]</scope>
    <source>
        <strain evidence="2 6">CDM_1</strain>
        <strain evidence="4">CDM_6</strain>
    </source>
</reference>
<protein>
    <submittedName>
        <fullName evidence="3">Uncharacterized protein</fullName>
    </submittedName>
</protein>
<dbReference type="Proteomes" id="UP000199320">
    <property type="component" value="Unassembled WGS sequence"/>
</dbReference>
<evidence type="ECO:0000313" key="5">
    <source>
        <dbReference type="Proteomes" id="UP000291097"/>
    </source>
</evidence>
<dbReference type="STRING" id="392421.SAMN04488694_1389"/>
<evidence type="ECO:0000313" key="1">
    <source>
        <dbReference type="EMBL" id="RZV06540.1"/>
    </source>
</evidence>
<reference evidence="1 5" key="3">
    <citation type="submission" date="2019-02" db="EMBL/GenBank/DDBJ databases">
        <title>Genomic Encyclopedia of Archaeal and Bacterial Type Strains, Phase II (KMG-II): from individual species to whole genera.</title>
        <authorList>
            <person name="Goeker M."/>
        </authorList>
    </citation>
    <scope>NUCLEOTIDE SEQUENCE [LARGE SCALE GENOMIC DNA]</scope>
    <source>
        <strain evidence="1 5">DSM 18328</strain>
    </source>
</reference>
<evidence type="ECO:0000313" key="6">
    <source>
        <dbReference type="Proteomes" id="UP000324021"/>
    </source>
</evidence>
<sequence length="62" mass="7061">MDPRNTPGYRLHRALSQLNDLEGDQLTDADRERIETATALLEEVSLLTRPERSEPTDTHIDS</sequence>
<proteinExistence type="predicted"/>
<dbReference type="Pfam" id="PF26042">
    <property type="entry name" value="DUF8012"/>
    <property type="match status" value="1"/>
</dbReference>
<evidence type="ECO:0000313" key="3">
    <source>
        <dbReference type="EMBL" id="SEU07787.1"/>
    </source>
</evidence>
<dbReference type="EMBL" id="FOIC01000038">
    <property type="protein sequence ID" value="SEU07787.1"/>
    <property type="molecule type" value="Genomic_DNA"/>
</dbReference>
<dbReference type="Proteomes" id="UP000291097">
    <property type="component" value="Unassembled WGS sequence"/>
</dbReference>
<dbReference type="AlphaFoldDB" id="A0A1I0JEU9"/>
<organism evidence="3 4">
    <name type="scientific">Natrinema hispanicum</name>
    <dbReference type="NCBI Taxonomy" id="392421"/>
    <lineage>
        <taxon>Archaea</taxon>
        <taxon>Methanobacteriati</taxon>
        <taxon>Methanobacteriota</taxon>
        <taxon>Stenosarchaea group</taxon>
        <taxon>Halobacteria</taxon>
        <taxon>Halobacteriales</taxon>
        <taxon>Natrialbaceae</taxon>
        <taxon>Natrinema</taxon>
    </lineage>
</organism>
<name>A0A1I0JEU9_9EURY</name>